<feature type="domain" description="TonB C-terminal" evidence="6">
    <location>
        <begin position="107"/>
        <end position="181"/>
    </location>
</feature>
<comment type="caution">
    <text evidence="7">The sequence shown here is derived from an EMBL/GenBank/DDBJ whole genome shotgun (WGS) entry which is preliminary data.</text>
</comment>
<keyword evidence="2" id="KW-0812">Transmembrane</keyword>
<evidence type="ECO:0000256" key="2">
    <source>
        <dbReference type="ARBA" id="ARBA00022692"/>
    </source>
</evidence>
<dbReference type="EMBL" id="JABBJJ010000149">
    <property type="protein sequence ID" value="NMO18693.1"/>
    <property type="molecule type" value="Genomic_DNA"/>
</dbReference>
<proteinExistence type="predicted"/>
<evidence type="ECO:0000313" key="7">
    <source>
        <dbReference type="EMBL" id="NMO18693.1"/>
    </source>
</evidence>
<evidence type="ECO:0000259" key="6">
    <source>
        <dbReference type="Pfam" id="PF03544"/>
    </source>
</evidence>
<evidence type="ECO:0000256" key="4">
    <source>
        <dbReference type="ARBA" id="ARBA00023136"/>
    </source>
</evidence>
<evidence type="ECO:0000256" key="3">
    <source>
        <dbReference type="ARBA" id="ARBA00022989"/>
    </source>
</evidence>
<accession>A0A848LM23</accession>
<comment type="subcellular location">
    <subcellularLocation>
        <location evidence="1">Membrane</location>
        <topology evidence="1">Single-pass membrane protein</topology>
    </subcellularLocation>
</comment>
<dbReference type="SUPFAM" id="SSF74653">
    <property type="entry name" value="TolA/TonB C-terminal domain"/>
    <property type="match status" value="1"/>
</dbReference>
<keyword evidence="3" id="KW-1133">Transmembrane helix</keyword>
<feature type="compositionally biased region" description="Low complexity" evidence="5">
    <location>
        <begin position="71"/>
        <end position="82"/>
    </location>
</feature>
<sequence>PKPAPPRTRVKAPAPVAKEAPPPRSAEPAQAGQVVAAKESAEPLDFTGFDIASGQGPRYAGGVTASSGRSTTAVAPGTVTGADGDDPEGSLARPVRLPARNWNCPWPREAESLRVDEETVVLRVVVTPEGGVTSAELLSDPGHGFGAAALACARSARFEAAVDRAGRRYLATSPPIRVRFKRR</sequence>
<dbReference type="InterPro" id="IPR037682">
    <property type="entry name" value="TonB_C"/>
</dbReference>
<dbReference type="Pfam" id="PF03544">
    <property type="entry name" value="TonB_C"/>
    <property type="match status" value="1"/>
</dbReference>
<feature type="region of interest" description="Disordered" evidence="5">
    <location>
        <begin position="1"/>
        <end position="94"/>
    </location>
</feature>
<evidence type="ECO:0000256" key="5">
    <source>
        <dbReference type="SAM" id="MobiDB-lite"/>
    </source>
</evidence>
<name>A0A848LM23_9BACT</name>
<evidence type="ECO:0000256" key="1">
    <source>
        <dbReference type="ARBA" id="ARBA00004167"/>
    </source>
</evidence>
<feature type="non-terminal residue" evidence="7">
    <location>
        <position position="1"/>
    </location>
</feature>
<dbReference type="RefSeq" id="WP_169347957.1">
    <property type="nucleotide sequence ID" value="NZ_JABBJJ010000149.1"/>
</dbReference>
<evidence type="ECO:0000313" key="8">
    <source>
        <dbReference type="Proteomes" id="UP000518300"/>
    </source>
</evidence>
<gene>
    <name evidence="7" type="ORF">HG543_28080</name>
</gene>
<dbReference type="Gene3D" id="3.30.2420.10">
    <property type="entry name" value="TonB"/>
    <property type="match status" value="1"/>
</dbReference>
<organism evidence="7 8">
    <name type="scientific">Pyxidicoccus fallax</name>
    <dbReference type="NCBI Taxonomy" id="394095"/>
    <lineage>
        <taxon>Bacteria</taxon>
        <taxon>Pseudomonadati</taxon>
        <taxon>Myxococcota</taxon>
        <taxon>Myxococcia</taxon>
        <taxon>Myxococcales</taxon>
        <taxon>Cystobacterineae</taxon>
        <taxon>Myxococcaceae</taxon>
        <taxon>Pyxidicoccus</taxon>
    </lineage>
</organism>
<keyword evidence="8" id="KW-1185">Reference proteome</keyword>
<dbReference type="InterPro" id="IPR006260">
    <property type="entry name" value="TonB/TolA_C"/>
</dbReference>
<reference evidence="7 8" key="1">
    <citation type="submission" date="2020-04" db="EMBL/GenBank/DDBJ databases">
        <title>Draft genome of Pyxidicoccus fallax type strain.</title>
        <authorList>
            <person name="Whitworth D.E."/>
        </authorList>
    </citation>
    <scope>NUCLEOTIDE SEQUENCE [LARGE SCALE GENOMIC DNA]</scope>
    <source>
        <strain evidence="7 8">DSM 14698</strain>
    </source>
</reference>
<dbReference type="GO" id="GO:0016020">
    <property type="term" value="C:membrane"/>
    <property type="evidence" value="ECO:0007669"/>
    <property type="project" value="UniProtKB-SubCell"/>
</dbReference>
<dbReference type="Proteomes" id="UP000518300">
    <property type="component" value="Unassembled WGS sequence"/>
</dbReference>
<dbReference type="GO" id="GO:0055085">
    <property type="term" value="P:transmembrane transport"/>
    <property type="evidence" value="ECO:0007669"/>
    <property type="project" value="InterPro"/>
</dbReference>
<protein>
    <submittedName>
        <fullName evidence="7">TonB family protein</fullName>
    </submittedName>
</protein>
<dbReference type="NCBIfam" id="TIGR01352">
    <property type="entry name" value="tonB_Cterm"/>
    <property type="match status" value="1"/>
</dbReference>
<keyword evidence="4" id="KW-0472">Membrane</keyword>
<dbReference type="AlphaFoldDB" id="A0A848LM23"/>